<evidence type="ECO:0000313" key="1">
    <source>
        <dbReference type="EMBL" id="MEL3955401.1"/>
    </source>
</evidence>
<protein>
    <submittedName>
        <fullName evidence="1">Uncharacterized protein</fullName>
    </submittedName>
</protein>
<gene>
    <name evidence="1" type="ORF">AAE039_17730</name>
</gene>
<dbReference type="Proteomes" id="UP001455088">
    <property type="component" value="Unassembled WGS sequence"/>
</dbReference>
<keyword evidence="2" id="KW-1185">Reference proteome</keyword>
<accession>A0ABU9JRC6</accession>
<evidence type="ECO:0000313" key="2">
    <source>
        <dbReference type="Proteomes" id="UP001455088"/>
    </source>
</evidence>
<reference evidence="1 2" key="1">
    <citation type="submission" date="2024-04" db="EMBL/GenBank/DDBJ databases">
        <title>Bacterial endophytes with biocontrol capabilities against important plant pathogens.</title>
        <authorList>
            <person name="Alayande K.A."/>
        </authorList>
    </citation>
    <scope>NUCLEOTIDE SEQUENCE [LARGE SCALE GENOMIC DNA]</scope>
    <source>
        <strain evidence="1 2">KV22</strain>
    </source>
</reference>
<sequence length="77" mass="7686">MPASAALSDADVRQLADHLLALDAGRLPAPLPPHLRAHPVATLAATGQLDAAVVALMGDVPNPPAGPAVAMTPQVGR</sequence>
<dbReference type="EMBL" id="JBBYHY010000010">
    <property type="protein sequence ID" value="MEL3955401.1"/>
    <property type="molecule type" value="Genomic_DNA"/>
</dbReference>
<comment type="caution">
    <text evidence="1">The sequence shown here is derived from an EMBL/GenBank/DDBJ whole genome shotgun (WGS) entry which is preliminary data.</text>
</comment>
<dbReference type="RefSeq" id="WP_102789426.1">
    <property type="nucleotide sequence ID" value="NZ_JBBYHY010000010.1"/>
</dbReference>
<organism evidence="1 2">
    <name type="scientific">Stenotrophomonas bentonitica</name>
    <dbReference type="NCBI Taxonomy" id="1450134"/>
    <lineage>
        <taxon>Bacteria</taxon>
        <taxon>Pseudomonadati</taxon>
        <taxon>Pseudomonadota</taxon>
        <taxon>Gammaproteobacteria</taxon>
        <taxon>Lysobacterales</taxon>
        <taxon>Lysobacteraceae</taxon>
        <taxon>Stenotrophomonas</taxon>
    </lineage>
</organism>
<proteinExistence type="predicted"/>
<name>A0ABU9JRC6_9GAMM</name>